<keyword evidence="13" id="KW-0325">Glycoprotein</keyword>
<evidence type="ECO:0000256" key="1">
    <source>
        <dbReference type="ARBA" id="ARBA00004323"/>
    </source>
</evidence>
<evidence type="ECO:0000256" key="4">
    <source>
        <dbReference type="ARBA" id="ARBA00022679"/>
    </source>
</evidence>
<evidence type="ECO:0000256" key="10">
    <source>
        <dbReference type="ARBA" id="ARBA00023034"/>
    </source>
</evidence>
<evidence type="ECO:0000256" key="12">
    <source>
        <dbReference type="ARBA" id="ARBA00023157"/>
    </source>
</evidence>
<evidence type="ECO:0000256" key="9">
    <source>
        <dbReference type="ARBA" id="ARBA00022989"/>
    </source>
</evidence>
<keyword evidence="10" id="KW-0333">Golgi apparatus</keyword>
<keyword evidence="12" id="KW-1015">Disulfide bond</keyword>
<accession>A0A1M6JUA4</accession>
<organism evidence="15 16">
    <name type="scientific">Paramaledivibacter caminithermalis (strain DSM 15212 / CIP 107654 / DViRD3)</name>
    <name type="common">Clostridium caminithermale</name>
    <dbReference type="NCBI Taxonomy" id="1121301"/>
    <lineage>
        <taxon>Bacteria</taxon>
        <taxon>Bacillati</taxon>
        <taxon>Bacillota</taxon>
        <taxon>Clostridia</taxon>
        <taxon>Peptostreptococcales</taxon>
        <taxon>Caminicellaceae</taxon>
        <taxon>Paramaledivibacter</taxon>
    </lineage>
</organism>
<dbReference type="InterPro" id="IPR003406">
    <property type="entry name" value="Glyco_trans_14"/>
</dbReference>
<sequence>MEFVLDYDVKTCDKKLNNLKKKNNIKVAFLILAHKNPSQIVDFINALDCEQTAFFIHIDKKSNIIDDSCLNQIKDKKNVIFTQKRERITWGGYGDVAATLLLLEEALERDEFDYISLHSGQDLPISNKYEILEFLKQNQGREFIKFFSHKIQGWWPPKPMDRINYYWFIEELGLEKSWKIYEMQKKAKDKRKFLKDIKPFAGWQWWTITKECGEYIIDYVDKNESYCDFYKYTLLPDEGFFQTIILNSYLKHRVVNDNLRYTEGKSGEMHPHILTKKCFNKIINSNKLFARKFDINVDKEIIEMILNRIM</sequence>
<keyword evidence="16" id="KW-1185">Reference proteome</keyword>
<keyword evidence="11" id="KW-0472">Membrane</keyword>
<reference evidence="15 16" key="1">
    <citation type="submission" date="2016-11" db="EMBL/GenBank/DDBJ databases">
        <authorList>
            <person name="Jaros S."/>
            <person name="Januszkiewicz K."/>
            <person name="Wedrychowicz H."/>
        </authorList>
    </citation>
    <scope>NUCLEOTIDE SEQUENCE [LARGE SCALE GENOMIC DNA]</scope>
    <source>
        <strain evidence="15 16">DSM 15212</strain>
    </source>
</reference>
<keyword evidence="5" id="KW-0812">Transmembrane</keyword>
<keyword evidence="4" id="KW-0808">Transferase</keyword>
<comment type="subcellular location">
    <subcellularLocation>
        <location evidence="2">Endoplasmic reticulum membrane</location>
        <topology evidence="2">Single-pass type II membrane protein</topology>
    </subcellularLocation>
    <subcellularLocation>
        <location evidence="1">Golgi apparatus membrane</location>
        <topology evidence="1">Single-pass type II membrane protein</topology>
    </subcellularLocation>
</comment>
<evidence type="ECO:0000256" key="5">
    <source>
        <dbReference type="ARBA" id="ARBA00022692"/>
    </source>
</evidence>
<evidence type="ECO:0000313" key="15">
    <source>
        <dbReference type="EMBL" id="SHJ50277.1"/>
    </source>
</evidence>
<dbReference type="AlphaFoldDB" id="A0A1M6JUA4"/>
<name>A0A1M6JUA4_PARC5</name>
<evidence type="ECO:0000256" key="2">
    <source>
        <dbReference type="ARBA" id="ARBA00004648"/>
    </source>
</evidence>
<evidence type="ECO:0000256" key="6">
    <source>
        <dbReference type="ARBA" id="ARBA00022723"/>
    </source>
</evidence>
<dbReference type="GO" id="GO:0016020">
    <property type="term" value="C:membrane"/>
    <property type="evidence" value="ECO:0007669"/>
    <property type="project" value="InterPro"/>
</dbReference>
<keyword evidence="7" id="KW-0256">Endoplasmic reticulum</keyword>
<dbReference type="GO" id="GO:0030158">
    <property type="term" value="F:protein xylosyltransferase activity"/>
    <property type="evidence" value="ECO:0007669"/>
    <property type="project" value="InterPro"/>
</dbReference>
<evidence type="ECO:0000313" key="16">
    <source>
        <dbReference type="Proteomes" id="UP000184465"/>
    </source>
</evidence>
<dbReference type="Proteomes" id="UP000184465">
    <property type="component" value="Unassembled WGS sequence"/>
</dbReference>
<keyword evidence="8" id="KW-0735">Signal-anchor</keyword>
<dbReference type="EMBL" id="FRAG01000001">
    <property type="protein sequence ID" value="SHJ50277.1"/>
    <property type="molecule type" value="Genomic_DNA"/>
</dbReference>
<gene>
    <name evidence="15" type="ORF">SAMN02745912_00157</name>
</gene>
<keyword evidence="6" id="KW-0479">Metal-binding</keyword>
<dbReference type="GO" id="GO:0015012">
    <property type="term" value="P:heparan sulfate proteoglycan biosynthetic process"/>
    <property type="evidence" value="ECO:0007669"/>
    <property type="project" value="TreeGrafter"/>
</dbReference>
<dbReference type="OrthoDB" id="7943907at2"/>
<proteinExistence type="predicted"/>
<dbReference type="Pfam" id="PF02485">
    <property type="entry name" value="Branch"/>
    <property type="match status" value="1"/>
</dbReference>
<dbReference type="GO" id="GO:0046872">
    <property type="term" value="F:metal ion binding"/>
    <property type="evidence" value="ECO:0007669"/>
    <property type="project" value="UniProtKB-KW"/>
</dbReference>
<keyword evidence="3" id="KW-0328">Glycosyltransferase</keyword>
<evidence type="ECO:0000256" key="13">
    <source>
        <dbReference type="ARBA" id="ARBA00023180"/>
    </source>
</evidence>
<dbReference type="PANTHER" id="PTHR46025">
    <property type="entry name" value="XYLOSYLTRANSFERASE OXT"/>
    <property type="match status" value="1"/>
</dbReference>
<dbReference type="RefSeq" id="WP_073146452.1">
    <property type="nucleotide sequence ID" value="NZ_FRAG01000001.1"/>
</dbReference>
<dbReference type="STRING" id="1121301.SAMN02745912_00157"/>
<evidence type="ECO:0000256" key="3">
    <source>
        <dbReference type="ARBA" id="ARBA00022676"/>
    </source>
</evidence>
<protein>
    <recommendedName>
        <fullName evidence="14">Peptide O-xylosyltransferase</fullName>
    </recommendedName>
</protein>
<evidence type="ECO:0000256" key="8">
    <source>
        <dbReference type="ARBA" id="ARBA00022968"/>
    </source>
</evidence>
<keyword evidence="9" id="KW-1133">Transmembrane helix</keyword>
<dbReference type="GO" id="GO:0050650">
    <property type="term" value="P:chondroitin sulfate proteoglycan biosynthetic process"/>
    <property type="evidence" value="ECO:0007669"/>
    <property type="project" value="TreeGrafter"/>
</dbReference>
<dbReference type="PANTHER" id="PTHR46025:SF3">
    <property type="entry name" value="XYLOSYLTRANSFERASE OXT"/>
    <property type="match status" value="1"/>
</dbReference>
<evidence type="ECO:0000256" key="14">
    <source>
        <dbReference type="ARBA" id="ARBA00042865"/>
    </source>
</evidence>
<evidence type="ECO:0000256" key="7">
    <source>
        <dbReference type="ARBA" id="ARBA00022824"/>
    </source>
</evidence>
<evidence type="ECO:0000256" key="11">
    <source>
        <dbReference type="ARBA" id="ARBA00023136"/>
    </source>
</evidence>
<dbReference type="InterPro" id="IPR043538">
    <property type="entry name" value="XYLT"/>
</dbReference>